<dbReference type="InterPro" id="IPR029063">
    <property type="entry name" value="SAM-dependent_MTases_sf"/>
</dbReference>
<dbReference type="HAMAP" id="MF_01813">
    <property type="entry name" value="MenG_UbiE_methyltr"/>
    <property type="match status" value="1"/>
</dbReference>
<dbReference type="AlphaFoldDB" id="A0A0C2HE43"/>
<dbReference type="PROSITE" id="PS51608">
    <property type="entry name" value="SAM_MT_UBIE"/>
    <property type="match status" value="1"/>
</dbReference>
<organism evidence="5 7">
    <name type="scientific">Salinicoccus roseus</name>
    <dbReference type="NCBI Taxonomy" id="45670"/>
    <lineage>
        <taxon>Bacteria</taxon>
        <taxon>Bacillati</taxon>
        <taxon>Bacillota</taxon>
        <taxon>Bacilli</taxon>
        <taxon>Bacillales</taxon>
        <taxon>Staphylococcaceae</taxon>
        <taxon>Salinicoccus</taxon>
    </lineage>
</organism>
<dbReference type="RefSeq" id="WP_040104718.1">
    <property type="nucleotide sequence ID" value="NZ_CANLZD010000001.1"/>
</dbReference>
<comment type="caution">
    <text evidence="5">The sequence shown here is derived from an EMBL/GenBank/DDBJ whole genome shotgun (WGS) entry which is preliminary data.</text>
</comment>
<comment type="caution">
    <text evidence="4">Lacks conserved residue(s) required for the propagation of feature annotation.</text>
</comment>
<keyword evidence="2 4" id="KW-0808">Transferase</keyword>
<gene>
    <name evidence="4" type="primary">menG</name>
    <name evidence="6" type="ORF">F7P68_0000885</name>
    <name evidence="5" type="ORF">SN16_00870</name>
</gene>
<dbReference type="GO" id="GO:0043770">
    <property type="term" value="F:demethylmenaquinone methyltransferase activity"/>
    <property type="evidence" value="ECO:0007669"/>
    <property type="project" value="UniProtKB-UniRule"/>
</dbReference>
<dbReference type="PROSITE" id="PS01184">
    <property type="entry name" value="UBIE_2"/>
    <property type="match status" value="1"/>
</dbReference>
<dbReference type="Gene3D" id="3.40.50.150">
    <property type="entry name" value="Vaccinia Virus protein VP39"/>
    <property type="match status" value="1"/>
</dbReference>
<dbReference type="CDD" id="cd02440">
    <property type="entry name" value="AdoMet_MTases"/>
    <property type="match status" value="1"/>
</dbReference>
<protein>
    <recommendedName>
        <fullName evidence="4">Demethylmenaquinone methyltransferase</fullName>
        <ecNumber evidence="4">2.1.1.163</ecNumber>
    </recommendedName>
</protein>
<dbReference type="UniPathway" id="UPA00079">
    <property type="reaction ID" value="UER00169"/>
</dbReference>
<feature type="binding site" evidence="4">
    <location>
        <position position="56"/>
    </location>
    <ligand>
        <name>S-adenosyl-L-methionine</name>
        <dbReference type="ChEBI" id="CHEBI:59789"/>
    </ligand>
</feature>
<evidence type="ECO:0000256" key="2">
    <source>
        <dbReference type="ARBA" id="ARBA00022679"/>
    </source>
</evidence>
<proteinExistence type="inferred from homology"/>
<feature type="binding site" evidence="4">
    <location>
        <begin position="101"/>
        <end position="102"/>
    </location>
    <ligand>
        <name>S-adenosyl-L-methionine</name>
        <dbReference type="ChEBI" id="CHEBI:59789"/>
    </ligand>
</feature>
<dbReference type="SUPFAM" id="SSF53335">
    <property type="entry name" value="S-adenosyl-L-methionine-dependent methyltransferases"/>
    <property type="match status" value="1"/>
</dbReference>
<dbReference type="NCBIfam" id="NF001243">
    <property type="entry name" value="PRK00216.1-4"/>
    <property type="match status" value="1"/>
</dbReference>
<sequence length="236" mass="26501">MDKEKKVQNIFNSISTDYDLMNNIISFNQHNLWRNRTMKEMFVKDDHDILDVCCGTGDWTIQLAEEAPEAEVVGLDFSEKMLEVAAEKTSGHSNIELIQGNAMALPFDDGSFDYVTIGFGLRNLPDYGSAVEEFYRVLKPGGTLVILETSTPENQLISRGFDFYFGKIMPTLGGIIADSAKEYEWLYESTSAFLSKDALKFMMKKSGFINLKVIPHTFGTAATHIGYKPLGRVGRH</sequence>
<dbReference type="NCBIfam" id="NF001244">
    <property type="entry name" value="PRK00216.1-5"/>
    <property type="match status" value="1"/>
</dbReference>
<feature type="binding site" evidence="4">
    <location>
        <position position="76"/>
    </location>
    <ligand>
        <name>S-adenosyl-L-methionine</name>
        <dbReference type="ChEBI" id="CHEBI:59789"/>
    </ligand>
</feature>
<accession>A0A0C2HE43</accession>
<dbReference type="PANTHER" id="PTHR43591:SF24">
    <property type="entry name" value="2-METHOXY-6-POLYPRENYL-1,4-BENZOQUINOL METHYLASE, MITOCHONDRIAL"/>
    <property type="match status" value="1"/>
</dbReference>
<evidence type="ECO:0000256" key="4">
    <source>
        <dbReference type="HAMAP-Rule" id="MF_01813"/>
    </source>
</evidence>
<comment type="similarity">
    <text evidence="4">Belongs to the class I-like SAM-binding methyltransferase superfamily. MenG/UbiE family.</text>
</comment>
<dbReference type="PANTHER" id="PTHR43591">
    <property type="entry name" value="METHYLTRANSFERASE"/>
    <property type="match status" value="1"/>
</dbReference>
<comment type="pathway">
    <text evidence="4">Quinol/quinone metabolism; menaquinone biosynthesis; menaquinol from 1,4-dihydroxy-2-naphthoate: step 2/2.</text>
</comment>
<dbReference type="OrthoDB" id="9808140at2"/>
<dbReference type="InterPro" id="IPR023576">
    <property type="entry name" value="UbiE/COQ5_MeTrFase_CS"/>
</dbReference>
<keyword evidence="4" id="KW-0474">Menaquinone biosynthesis</keyword>
<dbReference type="Proteomes" id="UP000527860">
    <property type="component" value="Unassembled WGS sequence"/>
</dbReference>
<dbReference type="GO" id="GO:0009234">
    <property type="term" value="P:menaquinone biosynthetic process"/>
    <property type="evidence" value="ECO:0007669"/>
    <property type="project" value="UniProtKB-UniRule"/>
</dbReference>
<evidence type="ECO:0000313" key="6">
    <source>
        <dbReference type="EMBL" id="MDB0579092.1"/>
    </source>
</evidence>
<dbReference type="GeneID" id="77844093"/>
<evidence type="ECO:0000256" key="3">
    <source>
        <dbReference type="ARBA" id="ARBA00022691"/>
    </source>
</evidence>
<comment type="function">
    <text evidence="4">Methyltransferase required for the conversion of demethylmenaquinol (DMKH2) to menaquinol (MKH2).</text>
</comment>
<evidence type="ECO:0000313" key="8">
    <source>
        <dbReference type="Proteomes" id="UP000527860"/>
    </source>
</evidence>
<keyword evidence="8" id="KW-1185">Reference proteome</keyword>
<evidence type="ECO:0000313" key="5">
    <source>
        <dbReference type="EMBL" id="KIH71945.1"/>
    </source>
</evidence>
<name>A0A0C2HE43_9STAP</name>
<dbReference type="GO" id="GO:0032259">
    <property type="term" value="P:methylation"/>
    <property type="evidence" value="ECO:0007669"/>
    <property type="project" value="UniProtKB-KW"/>
</dbReference>
<keyword evidence="1 4" id="KW-0489">Methyltransferase</keyword>
<keyword evidence="3 4" id="KW-0949">S-adenosyl-L-methionine</keyword>
<evidence type="ECO:0000313" key="7">
    <source>
        <dbReference type="Proteomes" id="UP000031546"/>
    </source>
</evidence>
<reference evidence="5 7" key="1">
    <citation type="submission" date="2015-01" db="EMBL/GenBank/DDBJ databases">
        <title>Genome sequences of high lactate-tolerant strain Salinicoccus roseus W12 with industrial interest.</title>
        <authorList>
            <person name="Wang H."/>
            <person name="Yu B."/>
        </authorList>
    </citation>
    <scope>NUCLEOTIDE SEQUENCE [LARGE SCALE GENOMIC DNA]</scope>
    <source>
        <strain evidence="5 7">W12</strain>
    </source>
</reference>
<dbReference type="EMBL" id="JABEVU030000001">
    <property type="protein sequence ID" value="MDB0579092.1"/>
    <property type="molecule type" value="Genomic_DNA"/>
</dbReference>
<keyword evidence="5" id="KW-0830">Ubiquinone</keyword>
<comment type="catalytic activity">
    <reaction evidence="4">
        <text>a 2-demethylmenaquinol + S-adenosyl-L-methionine = a menaquinol + S-adenosyl-L-homocysteine + H(+)</text>
        <dbReference type="Rhea" id="RHEA:42640"/>
        <dbReference type="Rhea" id="RHEA-COMP:9539"/>
        <dbReference type="Rhea" id="RHEA-COMP:9563"/>
        <dbReference type="ChEBI" id="CHEBI:15378"/>
        <dbReference type="ChEBI" id="CHEBI:18151"/>
        <dbReference type="ChEBI" id="CHEBI:55437"/>
        <dbReference type="ChEBI" id="CHEBI:57856"/>
        <dbReference type="ChEBI" id="CHEBI:59789"/>
        <dbReference type="EC" id="2.1.1.163"/>
    </reaction>
</comment>
<dbReference type="EC" id="2.1.1.163" evidence="4"/>
<dbReference type="InterPro" id="IPR004033">
    <property type="entry name" value="UbiE/COQ5_MeTrFase"/>
</dbReference>
<dbReference type="Proteomes" id="UP000031546">
    <property type="component" value="Unassembled WGS sequence"/>
</dbReference>
<evidence type="ECO:0000256" key="1">
    <source>
        <dbReference type="ARBA" id="ARBA00022603"/>
    </source>
</evidence>
<reference evidence="6" key="2">
    <citation type="submission" date="2020-04" db="EMBL/GenBank/DDBJ databases">
        <authorList>
            <person name="Tanveer F."/>
            <person name="Xie Y."/>
            <person name="Shinwari Z.K."/>
        </authorList>
    </citation>
    <scope>NUCLEOTIDE SEQUENCE</scope>
    <source>
        <strain evidence="6">MOSEL-ME25</strain>
    </source>
</reference>
<dbReference type="STRING" id="45670.SN16_00870"/>
<reference evidence="6" key="3">
    <citation type="submission" date="2022-12" db="EMBL/GenBank/DDBJ databases">
        <title>Genome analysis and biological profiling of marine Salinicoccus roseus MOSEL-ME25.</title>
        <authorList>
            <person name="Mirza F.T."/>
            <person name="Xie Y."/>
            <person name="Shinwari Z.K."/>
        </authorList>
    </citation>
    <scope>NUCLEOTIDE SEQUENCE</scope>
    <source>
        <strain evidence="6">MOSEL-ME25</strain>
    </source>
</reference>
<dbReference type="EMBL" id="JXII01000001">
    <property type="protein sequence ID" value="KIH71945.1"/>
    <property type="molecule type" value="Genomic_DNA"/>
</dbReference>
<dbReference type="NCBIfam" id="TIGR01934">
    <property type="entry name" value="MenG_MenH_UbiE"/>
    <property type="match status" value="1"/>
</dbReference>
<dbReference type="PROSITE" id="PS01183">
    <property type="entry name" value="UBIE_1"/>
    <property type="match status" value="1"/>
</dbReference>
<dbReference type="Pfam" id="PF01209">
    <property type="entry name" value="Ubie_methyltran"/>
    <property type="match status" value="1"/>
</dbReference>